<dbReference type="EMBL" id="CP004121">
    <property type="protein sequence ID" value="AGF58329.1"/>
    <property type="molecule type" value="Genomic_DNA"/>
</dbReference>
<evidence type="ECO:0000256" key="1">
    <source>
        <dbReference type="SAM" id="MobiDB-lite"/>
    </source>
</evidence>
<dbReference type="eggNOG" id="COG1334">
    <property type="taxonomic scope" value="Bacteria"/>
</dbReference>
<dbReference type="Gene3D" id="3.30.160.170">
    <property type="entry name" value="FlaG-like"/>
    <property type="match status" value="1"/>
</dbReference>
<gene>
    <name evidence="2" type="primary">flaG</name>
    <name evidence="2" type="ORF">Cspa_c45760</name>
</gene>
<sequence>MDVNGIRNAINVNNAYNNTGDDNVAADNIKTSDVKQTDKTDINDQNKNPIDKKELDKAMNYLNKFLEPEKTHAEYSIHKDLGTMIIKIVDDKTKETVLEAPPKKILDMIASLLREDGLLDKKV</sequence>
<protein>
    <submittedName>
        <fullName evidence="2">Flagellar protein FlaG</fullName>
    </submittedName>
</protein>
<dbReference type="PANTHER" id="PTHR37166:SF1">
    <property type="entry name" value="PROTEIN FLAG"/>
    <property type="match status" value="1"/>
</dbReference>
<accession>M1MK90</accession>
<dbReference type="AlphaFoldDB" id="M1MK90"/>
<dbReference type="OrthoDB" id="9799867at2"/>
<dbReference type="PATRIC" id="fig|931276.5.peg.4612"/>
<keyword evidence="2" id="KW-0969">Cilium</keyword>
<name>M1MK90_9CLOT</name>
<feature type="compositionally biased region" description="Basic and acidic residues" evidence="1">
    <location>
        <begin position="30"/>
        <end position="49"/>
    </location>
</feature>
<dbReference type="SUPFAM" id="SSF160214">
    <property type="entry name" value="FlaG-like"/>
    <property type="match status" value="1"/>
</dbReference>
<dbReference type="STRING" id="36745.CLSAP_43470"/>
<keyword evidence="2" id="KW-0282">Flagellum</keyword>
<dbReference type="Proteomes" id="UP000011728">
    <property type="component" value="Chromosome"/>
</dbReference>
<reference evidence="2 3" key="1">
    <citation type="submission" date="2013-02" db="EMBL/GenBank/DDBJ databases">
        <title>Genome sequence of Clostridium saccharoperbutylacetonicum N1-4(HMT).</title>
        <authorList>
            <person name="Poehlein A."/>
            <person name="Daniel R."/>
        </authorList>
    </citation>
    <scope>NUCLEOTIDE SEQUENCE [LARGE SCALE GENOMIC DNA]</scope>
    <source>
        <strain evidence="3">N1-4(HMT)</strain>
    </source>
</reference>
<dbReference type="Pfam" id="PF03646">
    <property type="entry name" value="FlaG"/>
    <property type="match status" value="1"/>
</dbReference>
<evidence type="ECO:0000313" key="3">
    <source>
        <dbReference type="Proteomes" id="UP000011728"/>
    </source>
</evidence>
<dbReference type="PANTHER" id="PTHR37166">
    <property type="entry name" value="PROTEIN FLAG"/>
    <property type="match status" value="1"/>
</dbReference>
<dbReference type="KEGG" id="csr:Cspa_c45760"/>
<keyword evidence="2" id="KW-0966">Cell projection</keyword>
<dbReference type="InterPro" id="IPR035924">
    <property type="entry name" value="FlaG-like_sf"/>
</dbReference>
<feature type="region of interest" description="Disordered" evidence="1">
    <location>
        <begin position="20"/>
        <end position="49"/>
    </location>
</feature>
<dbReference type="InterPro" id="IPR005186">
    <property type="entry name" value="FlaG"/>
</dbReference>
<evidence type="ECO:0000313" key="2">
    <source>
        <dbReference type="EMBL" id="AGF58329.1"/>
    </source>
</evidence>
<keyword evidence="3" id="KW-1185">Reference proteome</keyword>
<dbReference type="RefSeq" id="WP_015394640.1">
    <property type="nucleotide sequence ID" value="NC_020291.1"/>
</dbReference>
<organism evidence="2 3">
    <name type="scientific">Clostridium saccharoperbutylacetonicum N1-4(HMT)</name>
    <dbReference type="NCBI Taxonomy" id="931276"/>
    <lineage>
        <taxon>Bacteria</taxon>
        <taxon>Bacillati</taxon>
        <taxon>Bacillota</taxon>
        <taxon>Clostridia</taxon>
        <taxon>Eubacteriales</taxon>
        <taxon>Clostridiaceae</taxon>
        <taxon>Clostridium</taxon>
    </lineage>
</organism>
<dbReference type="HOGENOM" id="CLU_120910_3_2_9"/>
<proteinExistence type="predicted"/>